<dbReference type="SMART" id="SM00443">
    <property type="entry name" value="G_patch"/>
    <property type="match status" value="1"/>
</dbReference>
<protein>
    <recommendedName>
        <fullName evidence="2">G-patch domain-containing protein</fullName>
    </recommendedName>
</protein>
<evidence type="ECO:0000256" key="1">
    <source>
        <dbReference type="SAM" id="MobiDB-lite"/>
    </source>
</evidence>
<comment type="caution">
    <text evidence="3">The sequence shown here is derived from an EMBL/GenBank/DDBJ whole genome shotgun (WGS) entry which is preliminary data.</text>
</comment>
<dbReference type="EMBL" id="QWIR01000006">
    <property type="protein sequence ID" value="RMY95469.1"/>
    <property type="molecule type" value="Genomic_DNA"/>
</dbReference>
<dbReference type="Pfam" id="PF13821">
    <property type="entry name" value="DUF4187"/>
    <property type="match status" value="1"/>
</dbReference>
<dbReference type="GO" id="GO:0003676">
    <property type="term" value="F:nucleic acid binding"/>
    <property type="evidence" value="ECO:0007669"/>
    <property type="project" value="InterPro"/>
</dbReference>
<name>A0A3M7G2S4_HORWE</name>
<feature type="region of interest" description="Disordered" evidence="1">
    <location>
        <begin position="232"/>
        <end position="265"/>
    </location>
</feature>
<dbReference type="PANTHER" id="PTHR21032">
    <property type="entry name" value="G PATCH DOMAIN-CONTAINING PROTEIN 11"/>
    <property type="match status" value="1"/>
</dbReference>
<dbReference type="PANTHER" id="PTHR21032:SF0">
    <property type="entry name" value="G PATCH DOMAIN-CONTAINING PROTEIN 11"/>
    <property type="match status" value="1"/>
</dbReference>
<feature type="region of interest" description="Disordered" evidence="1">
    <location>
        <begin position="83"/>
        <end position="197"/>
    </location>
</feature>
<evidence type="ECO:0000259" key="2">
    <source>
        <dbReference type="PROSITE" id="PS50174"/>
    </source>
</evidence>
<feature type="compositionally biased region" description="Acidic residues" evidence="1">
    <location>
        <begin position="254"/>
        <end position="265"/>
    </location>
</feature>
<dbReference type="Proteomes" id="UP000268823">
    <property type="component" value="Unassembled WGS sequence"/>
</dbReference>
<organism evidence="3 4">
    <name type="scientific">Hortaea werneckii</name>
    <name type="common">Black yeast</name>
    <name type="synonym">Cladosporium werneckii</name>
    <dbReference type="NCBI Taxonomy" id="91943"/>
    <lineage>
        <taxon>Eukaryota</taxon>
        <taxon>Fungi</taxon>
        <taxon>Dikarya</taxon>
        <taxon>Ascomycota</taxon>
        <taxon>Pezizomycotina</taxon>
        <taxon>Dothideomycetes</taxon>
        <taxon>Dothideomycetidae</taxon>
        <taxon>Mycosphaerellales</taxon>
        <taxon>Teratosphaeriaceae</taxon>
        <taxon>Hortaea</taxon>
    </lineage>
</organism>
<dbReference type="VEuPathDB" id="FungiDB:BTJ68_00717"/>
<feature type="domain" description="G-patch" evidence="2">
    <location>
        <begin position="66"/>
        <end position="111"/>
    </location>
</feature>
<dbReference type="Pfam" id="PF01585">
    <property type="entry name" value="G-patch"/>
    <property type="match status" value="1"/>
</dbReference>
<gene>
    <name evidence="3" type="ORF">D0861_00664</name>
</gene>
<evidence type="ECO:0000313" key="4">
    <source>
        <dbReference type="Proteomes" id="UP000268823"/>
    </source>
</evidence>
<dbReference type="InterPro" id="IPR000467">
    <property type="entry name" value="G_patch_dom"/>
</dbReference>
<dbReference type="OrthoDB" id="786951at2759"/>
<sequence length="336" mass="38793">MADEEDDYLSMTFDEPSSKPGKETSLQRTQRLKKEAAERGRVPSKKELAEKEKAARDAALATQLDSSNKGAKMMAKMGFKGGALGKAEDARTTPIEVNMKDDRGGIGMDSEKKRKVREAAEQLEDHQKRQKVTEEEYRERTRTEREERRAEGQWWSAIRTLESFETGDTAPRNEAGTEPDNHTDEEKAPASAGVPVDRKPLHSINVLWRPLVKQRREKERERRMRYDLEQSLSSKRDYEDTEAEPEDKVALGTEVEELDDQEEDSELEEYEALSFAERLEKVVKELREKYHYCFWCKCSYPDETMDGCPGLTEDEHGMRRTWGMAFENHDWTSGIV</sequence>
<reference evidence="3 4" key="1">
    <citation type="journal article" date="2018" name="BMC Genomics">
        <title>Genomic evidence for intraspecific hybridization in a clonal and extremely halotolerant yeast.</title>
        <authorList>
            <person name="Gostincar C."/>
            <person name="Stajich J.E."/>
            <person name="Zupancic J."/>
            <person name="Zalar P."/>
            <person name="Gunde-Cimerman N."/>
        </authorList>
    </citation>
    <scope>NUCLEOTIDE SEQUENCE [LARGE SCALE GENOMIC DNA]</scope>
    <source>
        <strain evidence="3 4">EXF-2788</strain>
    </source>
</reference>
<dbReference type="PROSITE" id="PS50174">
    <property type="entry name" value="G_PATCH"/>
    <property type="match status" value="1"/>
</dbReference>
<feature type="region of interest" description="Disordered" evidence="1">
    <location>
        <begin position="1"/>
        <end position="70"/>
    </location>
</feature>
<accession>A0A3M7G2S4</accession>
<dbReference type="InterPro" id="IPR025239">
    <property type="entry name" value="DUF4187"/>
</dbReference>
<proteinExistence type="predicted"/>
<dbReference type="GO" id="GO:0000776">
    <property type="term" value="C:kinetochore"/>
    <property type="evidence" value="ECO:0007669"/>
    <property type="project" value="TreeGrafter"/>
</dbReference>
<dbReference type="InterPro" id="IPR039249">
    <property type="entry name" value="GPATCH11"/>
</dbReference>
<evidence type="ECO:0000313" key="3">
    <source>
        <dbReference type="EMBL" id="RMY95469.1"/>
    </source>
</evidence>
<feature type="compositionally biased region" description="Basic and acidic residues" evidence="1">
    <location>
        <begin position="32"/>
        <end position="56"/>
    </location>
</feature>
<dbReference type="AlphaFoldDB" id="A0A3M7G2S4"/>
<dbReference type="SMART" id="SM01173">
    <property type="entry name" value="DUF4187"/>
    <property type="match status" value="1"/>
</dbReference>
<feature type="compositionally biased region" description="Basic and acidic residues" evidence="1">
    <location>
        <begin position="179"/>
        <end position="188"/>
    </location>
</feature>
<feature type="compositionally biased region" description="Basic and acidic residues" evidence="1">
    <location>
        <begin position="98"/>
        <end position="151"/>
    </location>
</feature>